<evidence type="ECO:0000256" key="1">
    <source>
        <dbReference type="ARBA" id="ARBA00022723"/>
    </source>
</evidence>
<protein>
    <recommendedName>
        <fullName evidence="4">ZZ-type domain-containing protein</fullName>
    </recommendedName>
</protein>
<dbReference type="SMART" id="SM00291">
    <property type="entry name" value="ZnF_ZZ"/>
    <property type="match status" value="1"/>
</dbReference>
<dbReference type="InterPro" id="IPR043145">
    <property type="entry name" value="Znf_ZZ_sf"/>
</dbReference>
<gene>
    <name evidence="5" type="ORF">K444DRAFT_301296</name>
</gene>
<keyword evidence="1" id="KW-0479">Metal-binding</keyword>
<proteinExistence type="predicted"/>
<dbReference type="RefSeq" id="XP_024726028.1">
    <property type="nucleotide sequence ID" value="XM_024871722.1"/>
</dbReference>
<dbReference type="InParanoid" id="A0A2J6SEE6"/>
<organism evidence="5 6">
    <name type="scientific">Hyaloscypha bicolor E</name>
    <dbReference type="NCBI Taxonomy" id="1095630"/>
    <lineage>
        <taxon>Eukaryota</taxon>
        <taxon>Fungi</taxon>
        <taxon>Dikarya</taxon>
        <taxon>Ascomycota</taxon>
        <taxon>Pezizomycotina</taxon>
        <taxon>Leotiomycetes</taxon>
        <taxon>Helotiales</taxon>
        <taxon>Hyaloscyphaceae</taxon>
        <taxon>Hyaloscypha</taxon>
        <taxon>Hyaloscypha bicolor</taxon>
    </lineage>
</organism>
<name>A0A2J6SEE6_9HELO</name>
<accession>A0A2J6SEE6</accession>
<evidence type="ECO:0000256" key="2">
    <source>
        <dbReference type="ARBA" id="ARBA00022771"/>
    </source>
</evidence>
<sequence length="360" mass="40586">MDVHDVDDVFQSMHPADTWEMLCDVAGGTEGLGTNFKSSLVNNLLMITGNDSVEQDSPIICDRCKKKLCGLQFHCSRCPDFDVCASCLDNELKGHPRGHNFQLRHQPPSAIPTDGSDLDDLQQLAENGNQRHKPQALYVACLIDQMKFLSEASRDRYIKAEVERATNWKRLYSLYSRFENCVSKLAAKTSADGIPVPPAMTSFQEMLEKNWNTGNAQETAFITHQADFDLADYSHYIDKRRLGNVLQKFVGEFMLGGGPGESDHFLYSGFPSNHELPSTPIETKDEVDGSLAFSAITVEGTAQYQWEYLRPRDELDLGRDMRSFHHRVVDMVSLFAKRPDLWNPTILNQHVRTYLACGLG</sequence>
<dbReference type="InterPro" id="IPR000433">
    <property type="entry name" value="Znf_ZZ"/>
</dbReference>
<dbReference type="GO" id="GO:0008270">
    <property type="term" value="F:zinc ion binding"/>
    <property type="evidence" value="ECO:0007669"/>
    <property type="project" value="UniProtKB-KW"/>
</dbReference>
<dbReference type="EMBL" id="KZ613936">
    <property type="protein sequence ID" value="PMD49124.1"/>
    <property type="molecule type" value="Genomic_DNA"/>
</dbReference>
<dbReference type="Gene3D" id="3.30.60.90">
    <property type="match status" value="1"/>
</dbReference>
<dbReference type="SUPFAM" id="SSF57850">
    <property type="entry name" value="RING/U-box"/>
    <property type="match status" value="1"/>
</dbReference>
<reference evidence="5 6" key="1">
    <citation type="submission" date="2016-04" db="EMBL/GenBank/DDBJ databases">
        <title>A degradative enzymes factory behind the ericoid mycorrhizal symbiosis.</title>
        <authorList>
            <consortium name="DOE Joint Genome Institute"/>
            <person name="Martino E."/>
            <person name="Morin E."/>
            <person name="Grelet G."/>
            <person name="Kuo A."/>
            <person name="Kohler A."/>
            <person name="Daghino S."/>
            <person name="Barry K."/>
            <person name="Choi C."/>
            <person name="Cichocki N."/>
            <person name="Clum A."/>
            <person name="Copeland A."/>
            <person name="Hainaut M."/>
            <person name="Haridas S."/>
            <person name="Labutti K."/>
            <person name="Lindquist E."/>
            <person name="Lipzen A."/>
            <person name="Khouja H.-R."/>
            <person name="Murat C."/>
            <person name="Ohm R."/>
            <person name="Olson A."/>
            <person name="Spatafora J."/>
            <person name="Veneault-Fourrey C."/>
            <person name="Henrissat B."/>
            <person name="Grigoriev I."/>
            <person name="Martin F."/>
            <person name="Perotto S."/>
        </authorList>
    </citation>
    <scope>NUCLEOTIDE SEQUENCE [LARGE SCALE GENOMIC DNA]</scope>
    <source>
        <strain evidence="5 6">E</strain>
    </source>
</reference>
<dbReference type="AlphaFoldDB" id="A0A2J6SEE6"/>
<dbReference type="OrthoDB" id="661148at2759"/>
<keyword evidence="6" id="KW-1185">Reference proteome</keyword>
<dbReference type="GeneID" id="36579804"/>
<dbReference type="Proteomes" id="UP000235371">
    <property type="component" value="Unassembled WGS sequence"/>
</dbReference>
<evidence type="ECO:0000313" key="6">
    <source>
        <dbReference type="Proteomes" id="UP000235371"/>
    </source>
</evidence>
<dbReference type="Pfam" id="PF00569">
    <property type="entry name" value="ZZ"/>
    <property type="match status" value="1"/>
</dbReference>
<keyword evidence="2" id="KW-0863">Zinc-finger</keyword>
<feature type="domain" description="ZZ-type" evidence="4">
    <location>
        <begin position="55"/>
        <end position="101"/>
    </location>
</feature>
<dbReference type="CDD" id="cd02249">
    <property type="entry name" value="ZZ"/>
    <property type="match status" value="1"/>
</dbReference>
<evidence type="ECO:0000259" key="4">
    <source>
        <dbReference type="SMART" id="SM00291"/>
    </source>
</evidence>
<keyword evidence="3" id="KW-0862">Zinc</keyword>
<evidence type="ECO:0000313" key="5">
    <source>
        <dbReference type="EMBL" id="PMD49124.1"/>
    </source>
</evidence>
<evidence type="ECO:0000256" key="3">
    <source>
        <dbReference type="ARBA" id="ARBA00022833"/>
    </source>
</evidence>